<organism evidence="2 3">
    <name type="scientific">Roseomonas acroporae</name>
    <dbReference type="NCBI Taxonomy" id="2937791"/>
    <lineage>
        <taxon>Bacteria</taxon>
        <taxon>Pseudomonadati</taxon>
        <taxon>Pseudomonadota</taxon>
        <taxon>Alphaproteobacteria</taxon>
        <taxon>Acetobacterales</taxon>
        <taxon>Roseomonadaceae</taxon>
        <taxon>Roseomonas</taxon>
    </lineage>
</organism>
<dbReference type="Proteomes" id="UP001139516">
    <property type="component" value="Unassembled WGS sequence"/>
</dbReference>
<proteinExistence type="predicted"/>
<protein>
    <recommendedName>
        <fullName evidence="4">Chorismate mutase</fullName>
    </recommendedName>
</protein>
<gene>
    <name evidence="2" type="ORF">M0638_27355</name>
</gene>
<evidence type="ECO:0000256" key="1">
    <source>
        <dbReference type="SAM" id="SignalP"/>
    </source>
</evidence>
<sequence>MTLIRTAAGVVMAVFALSATALAQSPPITWSDAIARLAAERTRAATCVEQARALRLTASDPLVRGYGAAKAEVDGVIAGLAVALAESREPVALAELERRMTAGVEGRRHFCEQVATRLPPVPPGQRNPLSDVLGAVVKPVLEAVVKLWEMHRDDDRLRRETIRTQLEATRWPEFPGAPRSR</sequence>
<keyword evidence="3" id="KW-1185">Reference proteome</keyword>
<dbReference type="RefSeq" id="WP_248670120.1">
    <property type="nucleotide sequence ID" value="NZ_JALPRX010000176.1"/>
</dbReference>
<dbReference type="AlphaFoldDB" id="A0A9X1YFS3"/>
<accession>A0A9X1YFS3</accession>
<dbReference type="EMBL" id="JALPRX010000176">
    <property type="protein sequence ID" value="MCK8788078.1"/>
    <property type="molecule type" value="Genomic_DNA"/>
</dbReference>
<feature type="signal peptide" evidence="1">
    <location>
        <begin position="1"/>
        <end position="23"/>
    </location>
</feature>
<keyword evidence="1" id="KW-0732">Signal</keyword>
<feature type="chain" id="PRO_5040859489" description="Chorismate mutase" evidence="1">
    <location>
        <begin position="24"/>
        <end position="181"/>
    </location>
</feature>
<reference evidence="2" key="1">
    <citation type="submission" date="2022-04" db="EMBL/GenBank/DDBJ databases">
        <title>Roseomonas acroporae sp. nov., isolated from coral Acropora digitifera.</title>
        <authorList>
            <person name="Sun H."/>
        </authorList>
    </citation>
    <scope>NUCLEOTIDE SEQUENCE</scope>
    <source>
        <strain evidence="2">NAR14</strain>
    </source>
</reference>
<comment type="caution">
    <text evidence="2">The sequence shown here is derived from an EMBL/GenBank/DDBJ whole genome shotgun (WGS) entry which is preliminary data.</text>
</comment>
<name>A0A9X1YFS3_9PROT</name>
<evidence type="ECO:0000313" key="2">
    <source>
        <dbReference type="EMBL" id="MCK8788078.1"/>
    </source>
</evidence>
<evidence type="ECO:0008006" key="4">
    <source>
        <dbReference type="Google" id="ProtNLM"/>
    </source>
</evidence>
<evidence type="ECO:0000313" key="3">
    <source>
        <dbReference type="Proteomes" id="UP001139516"/>
    </source>
</evidence>